<keyword evidence="7" id="KW-0963">Cytoplasm</keyword>
<comment type="function">
    <text evidence="7">Aspartyl-tRNA synthetase with relaxed tRNA specificity since it is able to aspartylate not only its cognate tRNA(Asp) but also tRNA(Asn). Reaction proceeds in two steps: L-aspartate is first activated by ATP to form Asp-AMP and then transferred to the acceptor end of tRNA(Asp/Asn).</text>
</comment>
<proteinExistence type="inferred from homology"/>
<dbReference type="GO" id="GO:0005524">
    <property type="term" value="F:ATP binding"/>
    <property type="evidence" value="ECO:0007669"/>
    <property type="project" value="UniProtKB-UniRule"/>
</dbReference>
<evidence type="ECO:0000256" key="3">
    <source>
        <dbReference type="ARBA" id="ARBA00022741"/>
    </source>
</evidence>
<protein>
    <recommendedName>
        <fullName evidence="7">Aspartate--tRNA(Asp/Asn) ligase</fullName>
        <ecNumber evidence="7">6.1.1.23</ecNumber>
    </recommendedName>
    <alternativeName>
        <fullName evidence="7">Aspartyl-tRNA synthetase</fullName>
        <shortName evidence="7">AspRS</shortName>
    </alternativeName>
    <alternativeName>
        <fullName evidence="7">Non-discriminating aspartyl-tRNA synthetase</fullName>
        <shortName evidence="7">ND-AspRS</shortName>
    </alternativeName>
</protein>
<dbReference type="Proteomes" id="UP001069145">
    <property type="component" value="Unassembled WGS sequence"/>
</dbReference>
<comment type="subcellular location">
    <subcellularLocation>
        <location evidence="7">Cytoplasm</location>
    </subcellularLocation>
</comment>
<dbReference type="NCBIfam" id="NF001750">
    <property type="entry name" value="PRK00476.1"/>
    <property type="match status" value="1"/>
</dbReference>
<dbReference type="GO" id="GO:0016740">
    <property type="term" value="F:transferase activity"/>
    <property type="evidence" value="ECO:0007669"/>
    <property type="project" value="UniProtKB-ARBA"/>
</dbReference>
<comment type="similarity">
    <text evidence="1 7">Belongs to the class-II aminoacyl-tRNA synthetase family. Type 1 subfamily.</text>
</comment>
<evidence type="ECO:0000256" key="4">
    <source>
        <dbReference type="ARBA" id="ARBA00022840"/>
    </source>
</evidence>
<dbReference type="GO" id="GO:0006422">
    <property type="term" value="P:aspartyl-tRNA aminoacylation"/>
    <property type="evidence" value="ECO:0007669"/>
    <property type="project" value="UniProtKB-UniRule"/>
</dbReference>
<dbReference type="Gene3D" id="2.40.50.140">
    <property type="entry name" value="Nucleic acid-binding proteins"/>
    <property type="match status" value="1"/>
</dbReference>
<dbReference type="GO" id="GO:0004815">
    <property type="term" value="F:aspartate-tRNA ligase activity"/>
    <property type="evidence" value="ECO:0007669"/>
    <property type="project" value="UniProtKB-UniRule"/>
</dbReference>
<dbReference type="EMBL" id="CP065662">
    <property type="protein sequence ID" value="QPS00818.1"/>
    <property type="molecule type" value="Genomic_DNA"/>
</dbReference>
<dbReference type="PANTHER" id="PTHR22594">
    <property type="entry name" value="ASPARTYL/LYSYL-TRNA SYNTHETASE"/>
    <property type="match status" value="1"/>
</dbReference>
<dbReference type="GO" id="GO:0140096">
    <property type="term" value="F:catalytic activity, acting on a protein"/>
    <property type="evidence" value="ECO:0007669"/>
    <property type="project" value="UniProtKB-ARBA"/>
</dbReference>
<dbReference type="GO" id="GO:0005737">
    <property type="term" value="C:cytoplasm"/>
    <property type="evidence" value="ECO:0007669"/>
    <property type="project" value="UniProtKB-SubCell"/>
</dbReference>
<dbReference type="PROSITE" id="PS50862">
    <property type="entry name" value="AA_TRNA_LIGASE_II"/>
    <property type="match status" value="1"/>
</dbReference>
<evidence type="ECO:0000313" key="11">
    <source>
        <dbReference type="Proteomes" id="UP000594771"/>
    </source>
</evidence>
<evidence type="ECO:0000256" key="7">
    <source>
        <dbReference type="HAMAP-Rule" id="MF_00044"/>
    </source>
</evidence>
<dbReference type="Gene3D" id="3.30.930.10">
    <property type="entry name" value="Bira Bifunctional Protein, Domain 2"/>
    <property type="match status" value="1"/>
</dbReference>
<evidence type="ECO:0000256" key="6">
    <source>
        <dbReference type="ARBA" id="ARBA00023146"/>
    </source>
</evidence>
<dbReference type="SUPFAM" id="SSF55261">
    <property type="entry name" value="GAD domain-like"/>
    <property type="match status" value="1"/>
</dbReference>
<comment type="caution">
    <text evidence="7">Lacks conserved residue(s) required for the propagation of feature annotation.</text>
</comment>
<reference evidence="10 11" key="1">
    <citation type="submission" date="2020-12" db="EMBL/GenBank/DDBJ databases">
        <title>FDA dAtabase for Regulatory Grade micrObial Sequences (FDA-ARGOS): Supporting development and validation of Infectious Disease Dx tests.</title>
        <authorList>
            <person name="Sproer C."/>
            <person name="Gronow S."/>
            <person name="Severitt S."/>
            <person name="Schroder I."/>
            <person name="Tallon L."/>
            <person name="Sadzewicz L."/>
            <person name="Zhao X."/>
            <person name="Boylan J."/>
            <person name="Ott S."/>
            <person name="Bowen H."/>
            <person name="Vavikolanu K."/>
            <person name="Mehta A."/>
            <person name="Aluvathingal J."/>
            <person name="Nadendla S."/>
            <person name="Lowell S."/>
            <person name="Myers T."/>
            <person name="Yan Y."/>
            <person name="Sichtig H."/>
        </authorList>
    </citation>
    <scope>NUCLEOTIDE SEQUENCE [LARGE SCALE GENOMIC DNA]</scope>
    <source>
        <strain evidence="10 11">FDAARGOS_911</strain>
    </source>
</reference>
<dbReference type="Pfam" id="PF02938">
    <property type="entry name" value="GAD"/>
    <property type="match status" value="1"/>
</dbReference>
<feature type="binding site" evidence="7">
    <location>
        <begin position="534"/>
        <end position="537"/>
    </location>
    <ligand>
        <name>ATP</name>
        <dbReference type="ChEBI" id="CHEBI:30616"/>
    </ligand>
</feature>
<dbReference type="RefSeq" id="WP_060778307.1">
    <property type="nucleotide sequence ID" value="NZ_CAJHLF010000002.1"/>
</dbReference>
<evidence type="ECO:0000313" key="10">
    <source>
        <dbReference type="EMBL" id="QPS00818.1"/>
    </source>
</evidence>
<dbReference type="HAMAP" id="MF_00044">
    <property type="entry name" value="Asp_tRNA_synth_type1"/>
    <property type="match status" value="1"/>
</dbReference>
<feature type="binding site" evidence="7">
    <location>
        <position position="221"/>
    </location>
    <ligand>
        <name>L-aspartate</name>
        <dbReference type="ChEBI" id="CHEBI:29991"/>
    </ligand>
</feature>
<feature type="binding site" evidence="7">
    <location>
        <begin position="221"/>
        <end position="223"/>
    </location>
    <ligand>
        <name>ATP</name>
        <dbReference type="ChEBI" id="CHEBI:30616"/>
    </ligand>
</feature>
<dbReference type="InterPro" id="IPR006195">
    <property type="entry name" value="aa-tRNA-synth_II"/>
</dbReference>
<dbReference type="AlphaFoldDB" id="A0A109REK5"/>
<keyword evidence="5 7" id="KW-0648">Protein biosynthesis</keyword>
<feature type="domain" description="Aminoacyl-transfer RNA synthetases class-II family profile" evidence="8">
    <location>
        <begin position="142"/>
        <end position="555"/>
    </location>
</feature>
<dbReference type="GeneID" id="35767317"/>
<reference evidence="9" key="2">
    <citation type="submission" date="2022-09" db="EMBL/GenBank/DDBJ databases">
        <title>Aerococcus urinae taxonomy study.</title>
        <authorList>
            <person name="Christensen J."/>
            <person name="Senneby E."/>
        </authorList>
    </citation>
    <scope>NUCLEOTIDE SEQUENCE</scope>
    <source>
        <strain evidence="9">NLD-066-U95</strain>
    </source>
</reference>
<dbReference type="InterPro" id="IPR004524">
    <property type="entry name" value="Asp-tRNA-ligase_1"/>
</dbReference>
<dbReference type="InterPro" id="IPR047089">
    <property type="entry name" value="Asp-tRNA-ligase_1_N"/>
</dbReference>
<evidence type="ECO:0000256" key="2">
    <source>
        <dbReference type="ARBA" id="ARBA00022598"/>
    </source>
</evidence>
<evidence type="ECO:0000259" key="8">
    <source>
        <dbReference type="PROSITE" id="PS50862"/>
    </source>
</evidence>
<dbReference type="Gene3D" id="3.30.1360.30">
    <property type="entry name" value="GAD-like domain"/>
    <property type="match status" value="1"/>
</dbReference>
<dbReference type="KEGG" id="aun:AWM73_04730"/>
<feature type="site" description="Important for tRNA non-discrimination" evidence="7">
    <location>
        <position position="83"/>
    </location>
</feature>
<keyword evidence="4 7" id="KW-0067">ATP-binding</keyword>
<evidence type="ECO:0000256" key="1">
    <source>
        <dbReference type="ARBA" id="ARBA00006303"/>
    </source>
</evidence>
<dbReference type="InterPro" id="IPR045864">
    <property type="entry name" value="aa-tRNA-synth_II/BPL/LPL"/>
</dbReference>
<dbReference type="CDD" id="cd00777">
    <property type="entry name" value="AspRS_core"/>
    <property type="match status" value="1"/>
</dbReference>
<keyword evidence="12" id="KW-1185">Reference proteome</keyword>
<evidence type="ECO:0000313" key="9">
    <source>
        <dbReference type="EMBL" id="MCY3052500.1"/>
    </source>
</evidence>
<evidence type="ECO:0000256" key="5">
    <source>
        <dbReference type="ARBA" id="ARBA00022917"/>
    </source>
</evidence>
<dbReference type="InterPro" id="IPR002312">
    <property type="entry name" value="Asp/Asn-tRNA-synth_IIb"/>
</dbReference>
<dbReference type="PRINTS" id="PR01042">
    <property type="entry name" value="TRNASYNTHASP"/>
</dbReference>
<dbReference type="SUPFAM" id="SSF55681">
    <property type="entry name" value="Class II aaRS and biotin synthetases"/>
    <property type="match status" value="1"/>
</dbReference>
<gene>
    <name evidence="7 10" type="primary">aspS</name>
    <name evidence="10" type="ORF">I6G68_05325</name>
    <name evidence="9" type="ORF">ODY43_00585</name>
</gene>
<dbReference type="CDD" id="cd04317">
    <property type="entry name" value="EcAspRS_like_N"/>
    <property type="match status" value="1"/>
</dbReference>
<dbReference type="InterPro" id="IPR004365">
    <property type="entry name" value="NA-bd_OB_tRNA"/>
</dbReference>
<dbReference type="Pfam" id="PF00152">
    <property type="entry name" value="tRNA-synt_2"/>
    <property type="match status" value="1"/>
</dbReference>
<dbReference type="EC" id="6.1.1.23" evidence="7"/>
<dbReference type="SUPFAM" id="SSF50249">
    <property type="entry name" value="Nucleic acid-binding proteins"/>
    <property type="match status" value="1"/>
</dbReference>
<dbReference type="InterPro" id="IPR012340">
    <property type="entry name" value="NA-bd_OB-fold"/>
</dbReference>
<comment type="catalytic activity">
    <reaction evidence="7">
        <text>tRNA(Asx) + L-aspartate + ATP = L-aspartyl-tRNA(Asx) + AMP + diphosphate</text>
        <dbReference type="Rhea" id="RHEA:18349"/>
        <dbReference type="Rhea" id="RHEA-COMP:9710"/>
        <dbReference type="Rhea" id="RHEA-COMP:9711"/>
        <dbReference type="ChEBI" id="CHEBI:29991"/>
        <dbReference type="ChEBI" id="CHEBI:30616"/>
        <dbReference type="ChEBI" id="CHEBI:33019"/>
        <dbReference type="ChEBI" id="CHEBI:78442"/>
        <dbReference type="ChEBI" id="CHEBI:78516"/>
        <dbReference type="ChEBI" id="CHEBI:456215"/>
        <dbReference type="EC" id="6.1.1.23"/>
    </reaction>
</comment>
<dbReference type="InterPro" id="IPR029351">
    <property type="entry name" value="GAD_dom"/>
</dbReference>
<feature type="binding site" evidence="7">
    <location>
        <position position="175"/>
    </location>
    <ligand>
        <name>L-aspartate</name>
        <dbReference type="ChEBI" id="CHEBI:29991"/>
    </ligand>
</feature>
<name>A0A109REK5_9LACT</name>
<feature type="binding site" evidence="7">
    <location>
        <position position="482"/>
    </location>
    <ligand>
        <name>ATP</name>
        <dbReference type="ChEBI" id="CHEBI:30616"/>
    </ligand>
</feature>
<feature type="binding site" evidence="7">
    <location>
        <position position="230"/>
    </location>
    <ligand>
        <name>ATP</name>
        <dbReference type="ChEBI" id="CHEBI:30616"/>
    </ligand>
</feature>
<dbReference type="GO" id="GO:0003676">
    <property type="term" value="F:nucleic acid binding"/>
    <property type="evidence" value="ECO:0007669"/>
    <property type="project" value="InterPro"/>
</dbReference>
<evidence type="ECO:0000313" key="12">
    <source>
        <dbReference type="Proteomes" id="UP001069145"/>
    </source>
</evidence>
<dbReference type="Pfam" id="PF01336">
    <property type="entry name" value="tRNA_anti-codon"/>
    <property type="match status" value="1"/>
</dbReference>
<feature type="binding site" evidence="7">
    <location>
        <position position="448"/>
    </location>
    <ligand>
        <name>L-aspartate</name>
        <dbReference type="ChEBI" id="CHEBI:29991"/>
    </ligand>
</feature>
<dbReference type="InterPro" id="IPR004364">
    <property type="entry name" value="Aa-tRNA-synt_II"/>
</dbReference>
<comment type="subunit">
    <text evidence="7">Homodimer.</text>
</comment>
<dbReference type="PANTHER" id="PTHR22594:SF5">
    <property type="entry name" value="ASPARTATE--TRNA LIGASE, MITOCHONDRIAL"/>
    <property type="match status" value="1"/>
</dbReference>
<keyword evidence="3 7" id="KW-0547">Nucleotide-binding</keyword>
<sequence length="589" mass="67029">MKRTNYCGLVSNEMIGQEVTLKGWVQRRRDLGGVIFVDMRDREGFVQVVFNEANLGDHFNRAEKLRSEYVIEVQGQVVARAEGEINPKIKNGDIEVMASDLTILNRAKTPPFPVEDTIDVNEDKRMQYRYIDLRRQRMQDNIRLRSQVTHAIRSFLDQDGFLDIETPYLSKSTPEGARDYLVPSRVHPGEFYALPQSPQLLKQLLMASGFDRYYQIVRCFRDEDLRGDRQPEFTQVDLETSFLSQEEIRDIVENMLKAVMKQVKGLDMTEDFPVISYDEAMSRYGSDKPDTRFGLELVDLSDIVDQYDFKVFNMAIENGGIVKGINIKGAADQYSRKDLDGLTPYTKPFGSKGIAWIKVTEDGLTGPIGKFFKENPQPLMERMNAEAGDILVFSADQASVVNASLGEVRLKFGRELDLMDKNQFNFLWVVDWPLLEYNADEKRYTAMHHPFTMPNEEDLDRLESEPESVYSQAYDIVLNGYEIGGGSIRIHQKEVQLAMLKALGFSEEKANQQFGFLLDALDYGFPPHGGLAIGLDRLVMLIAGEDNIREVMAFPKNGRAVDVLTDAPSPVSDKQLDELNLEVTKIDLD</sequence>
<dbReference type="Proteomes" id="UP000594771">
    <property type="component" value="Chromosome"/>
</dbReference>
<dbReference type="InterPro" id="IPR004115">
    <property type="entry name" value="GAD-like_sf"/>
</dbReference>
<organism evidence="10 11">
    <name type="scientific">Aerococcus urinae</name>
    <dbReference type="NCBI Taxonomy" id="1376"/>
    <lineage>
        <taxon>Bacteria</taxon>
        <taxon>Bacillati</taxon>
        <taxon>Bacillota</taxon>
        <taxon>Bacilli</taxon>
        <taxon>Lactobacillales</taxon>
        <taxon>Aerococcaceae</taxon>
        <taxon>Aerococcus</taxon>
    </lineage>
</organism>
<dbReference type="EMBL" id="JAOTML010000001">
    <property type="protein sequence ID" value="MCY3052500.1"/>
    <property type="molecule type" value="Genomic_DNA"/>
</dbReference>
<dbReference type="GO" id="GO:0050560">
    <property type="term" value="F:aspartate-tRNA(Asn) ligase activity"/>
    <property type="evidence" value="ECO:0007669"/>
    <property type="project" value="UniProtKB-EC"/>
</dbReference>
<accession>A0A109REK5</accession>
<dbReference type="OrthoDB" id="9802326at2"/>
<dbReference type="NCBIfam" id="TIGR00459">
    <property type="entry name" value="aspS_bact"/>
    <property type="match status" value="1"/>
</dbReference>
<keyword evidence="6 7" id="KW-0030">Aminoacyl-tRNA synthetase</keyword>
<dbReference type="InterPro" id="IPR047090">
    <property type="entry name" value="AspRS_core"/>
</dbReference>
<keyword evidence="2 7" id="KW-0436">Ligase</keyword>
<feature type="region of interest" description="Aspartate" evidence="7">
    <location>
        <begin position="199"/>
        <end position="202"/>
    </location>
</feature>
<feature type="binding site" evidence="7">
    <location>
        <position position="489"/>
    </location>
    <ligand>
        <name>L-aspartate</name>
        <dbReference type="ChEBI" id="CHEBI:29991"/>
    </ligand>
</feature>